<dbReference type="Gene3D" id="3.80.10.10">
    <property type="entry name" value="Ribonuclease Inhibitor"/>
    <property type="match status" value="1"/>
</dbReference>
<keyword evidence="1" id="KW-0433">Leucine-rich repeat</keyword>
<protein>
    <recommendedName>
        <fullName evidence="3">Leucine-rich repeat-containing N-terminal plant-type domain-containing protein</fullName>
    </recommendedName>
</protein>
<dbReference type="InterPro" id="IPR032675">
    <property type="entry name" value="LRR_dom_sf"/>
</dbReference>
<keyword evidence="2" id="KW-0677">Repeat</keyword>
<dbReference type="Proteomes" id="UP000242715">
    <property type="component" value="Unassembled WGS sequence"/>
</dbReference>
<evidence type="ECO:0000256" key="1">
    <source>
        <dbReference type="ARBA" id="ARBA00022614"/>
    </source>
</evidence>
<dbReference type="OrthoDB" id="1935138at2759"/>
<sequence length="84" mass="9368">MATSLHAATENQGSEADVLLKWKASLDNESKPLLSSWIRNNPCGGWKGITCDESKSVYKFSFKKQLLLRSCSTPYRGDVQSRNS</sequence>
<feature type="domain" description="Leucine-rich repeat-containing N-terminal plant-type" evidence="3">
    <location>
        <begin position="14"/>
        <end position="52"/>
    </location>
</feature>
<name>A0A2Z6MQ54_TRISU</name>
<evidence type="ECO:0000313" key="5">
    <source>
        <dbReference type="Proteomes" id="UP000242715"/>
    </source>
</evidence>
<evidence type="ECO:0000313" key="4">
    <source>
        <dbReference type="EMBL" id="GAU34734.1"/>
    </source>
</evidence>
<dbReference type="AlphaFoldDB" id="A0A2Z6MQ54"/>
<organism evidence="4 5">
    <name type="scientific">Trifolium subterraneum</name>
    <name type="common">Subterranean clover</name>
    <dbReference type="NCBI Taxonomy" id="3900"/>
    <lineage>
        <taxon>Eukaryota</taxon>
        <taxon>Viridiplantae</taxon>
        <taxon>Streptophyta</taxon>
        <taxon>Embryophyta</taxon>
        <taxon>Tracheophyta</taxon>
        <taxon>Spermatophyta</taxon>
        <taxon>Magnoliopsida</taxon>
        <taxon>eudicotyledons</taxon>
        <taxon>Gunneridae</taxon>
        <taxon>Pentapetalae</taxon>
        <taxon>rosids</taxon>
        <taxon>fabids</taxon>
        <taxon>Fabales</taxon>
        <taxon>Fabaceae</taxon>
        <taxon>Papilionoideae</taxon>
        <taxon>50 kb inversion clade</taxon>
        <taxon>NPAAA clade</taxon>
        <taxon>Hologalegina</taxon>
        <taxon>IRL clade</taxon>
        <taxon>Trifolieae</taxon>
        <taxon>Trifolium</taxon>
    </lineage>
</organism>
<reference evidence="5" key="1">
    <citation type="journal article" date="2017" name="Front. Plant Sci.">
        <title>Climate Clever Clovers: New Paradigm to Reduce the Environmental Footprint of Ruminants by Breeding Low Methanogenic Forages Utilizing Haplotype Variation.</title>
        <authorList>
            <person name="Kaur P."/>
            <person name="Appels R."/>
            <person name="Bayer P.E."/>
            <person name="Keeble-Gagnere G."/>
            <person name="Wang J."/>
            <person name="Hirakawa H."/>
            <person name="Shirasawa K."/>
            <person name="Vercoe P."/>
            <person name="Stefanova K."/>
            <person name="Durmic Z."/>
            <person name="Nichols P."/>
            <person name="Revell C."/>
            <person name="Isobe S.N."/>
            <person name="Edwards D."/>
            <person name="Erskine W."/>
        </authorList>
    </citation>
    <scope>NUCLEOTIDE SEQUENCE [LARGE SCALE GENOMIC DNA]</scope>
    <source>
        <strain evidence="5">cv. Daliak</strain>
    </source>
</reference>
<dbReference type="EMBL" id="DF973565">
    <property type="protein sequence ID" value="GAU34734.1"/>
    <property type="molecule type" value="Genomic_DNA"/>
</dbReference>
<dbReference type="InterPro" id="IPR013210">
    <property type="entry name" value="LRR_N_plant-typ"/>
</dbReference>
<evidence type="ECO:0000256" key="2">
    <source>
        <dbReference type="ARBA" id="ARBA00022737"/>
    </source>
</evidence>
<gene>
    <name evidence="4" type="ORF">TSUD_17070</name>
</gene>
<dbReference type="Pfam" id="PF08263">
    <property type="entry name" value="LRRNT_2"/>
    <property type="match status" value="1"/>
</dbReference>
<proteinExistence type="predicted"/>
<accession>A0A2Z6MQ54</accession>
<keyword evidence="5" id="KW-1185">Reference proteome</keyword>
<evidence type="ECO:0000259" key="3">
    <source>
        <dbReference type="Pfam" id="PF08263"/>
    </source>
</evidence>